<feature type="domain" description="Glycosyl hydrolases family 39 N-terminal catalytic" evidence="6">
    <location>
        <begin position="115"/>
        <end position="545"/>
    </location>
</feature>
<dbReference type="GO" id="GO:0009044">
    <property type="term" value="F:xylan 1,4-beta-xylosidase activity"/>
    <property type="evidence" value="ECO:0007669"/>
    <property type="project" value="UniProtKB-EC"/>
</dbReference>
<feature type="signal peptide" evidence="5">
    <location>
        <begin position="1"/>
        <end position="26"/>
    </location>
</feature>
<evidence type="ECO:0000256" key="4">
    <source>
        <dbReference type="PIRSR" id="PIRSR600514-1"/>
    </source>
</evidence>
<dbReference type="PROSITE" id="PS01027">
    <property type="entry name" value="GLYCOSYL_HYDROL_F39"/>
    <property type="match status" value="1"/>
</dbReference>
<evidence type="ECO:0000256" key="1">
    <source>
        <dbReference type="ARBA" id="ARBA00008875"/>
    </source>
</evidence>
<evidence type="ECO:0000256" key="3">
    <source>
        <dbReference type="ARBA" id="ARBA00023295"/>
    </source>
</evidence>
<evidence type="ECO:0000259" key="6">
    <source>
        <dbReference type="Pfam" id="PF01229"/>
    </source>
</evidence>
<proteinExistence type="inferred from homology"/>
<protein>
    <submittedName>
        <fullName evidence="7">Xylan 1,4-beta-xylosidase</fullName>
        <ecNumber evidence="7">3.2.1.37</ecNumber>
    </submittedName>
</protein>
<dbReference type="InterPro" id="IPR051923">
    <property type="entry name" value="Glycosyl_Hydrolase_39"/>
</dbReference>
<dbReference type="InterPro" id="IPR017853">
    <property type="entry name" value="GH"/>
</dbReference>
<evidence type="ECO:0000313" key="8">
    <source>
        <dbReference type="Proteomes" id="UP000589520"/>
    </source>
</evidence>
<keyword evidence="3 7" id="KW-0326">Glycosidase</keyword>
<dbReference type="GO" id="GO:0005975">
    <property type="term" value="P:carbohydrate metabolic process"/>
    <property type="evidence" value="ECO:0007669"/>
    <property type="project" value="InterPro"/>
</dbReference>
<reference evidence="7 8" key="1">
    <citation type="submission" date="2020-07" db="EMBL/GenBank/DDBJ databases">
        <title>Genomic Encyclopedia of Type Strains, Phase IV (KMG-V): Genome sequencing to study the core and pangenomes of soil and plant-associated prokaryotes.</title>
        <authorList>
            <person name="Whitman W."/>
        </authorList>
    </citation>
    <scope>NUCLEOTIDE SEQUENCE [LARGE SCALE GENOMIC DNA]</scope>
    <source>
        <strain evidence="7 8">X4EP2</strain>
    </source>
</reference>
<dbReference type="Gene3D" id="3.20.20.80">
    <property type="entry name" value="Glycosidases"/>
    <property type="match status" value="1"/>
</dbReference>
<organism evidence="7 8">
    <name type="scientific">Granulicella arctica</name>
    <dbReference type="NCBI Taxonomy" id="940613"/>
    <lineage>
        <taxon>Bacteria</taxon>
        <taxon>Pseudomonadati</taxon>
        <taxon>Acidobacteriota</taxon>
        <taxon>Terriglobia</taxon>
        <taxon>Terriglobales</taxon>
        <taxon>Acidobacteriaceae</taxon>
        <taxon>Granulicella</taxon>
    </lineage>
</organism>
<feature type="chain" id="PRO_5030898113" evidence="5">
    <location>
        <begin position="27"/>
        <end position="580"/>
    </location>
</feature>
<name>A0A7Y9PHP0_9BACT</name>
<dbReference type="EC" id="3.2.1.37" evidence="7"/>
<comment type="caution">
    <text evidence="7">The sequence shown here is derived from an EMBL/GenBank/DDBJ whole genome shotgun (WGS) entry which is preliminary data.</text>
</comment>
<dbReference type="SUPFAM" id="SSF51445">
    <property type="entry name" value="(Trans)glycosidases"/>
    <property type="match status" value="1"/>
</dbReference>
<dbReference type="RefSeq" id="WP_246301874.1">
    <property type="nucleotide sequence ID" value="NZ_JACCCW010000002.1"/>
</dbReference>
<dbReference type="PANTHER" id="PTHR12631">
    <property type="entry name" value="ALPHA-L-IDURONIDASE"/>
    <property type="match status" value="1"/>
</dbReference>
<evidence type="ECO:0000256" key="2">
    <source>
        <dbReference type="ARBA" id="ARBA00022801"/>
    </source>
</evidence>
<keyword evidence="5" id="KW-0732">Signal</keyword>
<dbReference type="InterPro" id="IPR000514">
    <property type="entry name" value="Glyco_hydro_39"/>
</dbReference>
<dbReference type="PRINTS" id="PR00745">
    <property type="entry name" value="GLHYDRLASE39"/>
</dbReference>
<evidence type="ECO:0000313" key="7">
    <source>
        <dbReference type="EMBL" id="NYF80092.1"/>
    </source>
</evidence>
<keyword evidence="2 7" id="KW-0378">Hydrolase</keyword>
<dbReference type="InterPro" id="IPR049166">
    <property type="entry name" value="GH39_cat"/>
</dbReference>
<dbReference type="PANTHER" id="PTHR12631:SF8">
    <property type="entry name" value="ALPHA-L-IDURONIDASE"/>
    <property type="match status" value="1"/>
</dbReference>
<sequence>MARIACWSTRMLIASGIVLKIFALHAALAQGTVPERVPPSTQPPVSIQVDLGKTVGRYKPIYSWFGYDEANYTTMRHGTELLKELSELSPVPVYIRAHHLLTSGDGKAELKFSSTNVYSEDKNGQPVYDFTILDGIFDAYKAAGVRPMVELGFMPKDLAADLPTRHEPYQVHYPHSTVSGKSNNPPKDYAKWGELARVVTVHLVQRYGKEQVLQWYFEVWNEPDIDYWHATPEEYWKLYDYAVAGVRAALPGAKVGGPASTSPGNPKANTFLSNFLEHVNSDKSAANGKQIPIDFISFHAKGSPTISDGRVTMGIHSELNDADKGFGLIAKFPRFKNLPIILSEADPEGCAACSSKVNPANNYRNGTLYPAYTAAAFKGLFELQDRHAVNLISMLSWSFEFEDKDYFEGFRSLATNGIDKPVLNVFRMFALMSGNRVSTSSTGQVPLDTLLSTGVRQGPDIDALATRNAHEAAVLVWNYHDVDGPAEAVPTTVTIAGIPADIHRVLLEHYRLDDVHSNAYTVWLGMGSPQHPTTKQYADLLAASHLQLITSPMWLNVTNGQVRIVTDMPRQGISLMHLKW</sequence>
<dbReference type="Proteomes" id="UP000589520">
    <property type="component" value="Unassembled WGS sequence"/>
</dbReference>
<keyword evidence="8" id="KW-1185">Reference proteome</keyword>
<dbReference type="Pfam" id="PF01229">
    <property type="entry name" value="Glyco_hydro_39"/>
    <property type="match status" value="1"/>
</dbReference>
<accession>A0A7Y9PHP0</accession>
<dbReference type="EMBL" id="JACCCW010000002">
    <property type="protein sequence ID" value="NYF80092.1"/>
    <property type="molecule type" value="Genomic_DNA"/>
</dbReference>
<dbReference type="SUPFAM" id="SSF51011">
    <property type="entry name" value="Glycosyl hydrolase domain"/>
    <property type="match status" value="1"/>
</dbReference>
<evidence type="ECO:0000256" key="5">
    <source>
        <dbReference type="SAM" id="SignalP"/>
    </source>
</evidence>
<comment type="similarity">
    <text evidence="1">Belongs to the glycosyl hydrolase 39 family.</text>
</comment>
<feature type="active site" description="Proton donor" evidence="4">
    <location>
        <position position="222"/>
    </location>
</feature>
<dbReference type="InterPro" id="IPR049165">
    <property type="entry name" value="GH39_as"/>
</dbReference>
<dbReference type="AlphaFoldDB" id="A0A7Y9PHP0"/>
<gene>
    <name evidence="7" type="ORF">HDF17_002412</name>
</gene>
<dbReference type="Gene3D" id="2.60.40.1500">
    <property type="entry name" value="Glycosyl hydrolase domain, family 39"/>
    <property type="match status" value="1"/>
</dbReference>